<gene>
    <name evidence="1" type="ORF">EZS27_004571</name>
    <name evidence="2" type="ORF">EZS27_004586</name>
</gene>
<dbReference type="EMBL" id="SNRY01000080">
    <property type="protein sequence ID" value="KAA6347974.1"/>
    <property type="molecule type" value="Genomic_DNA"/>
</dbReference>
<comment type="caution">
    <text evidence="2">The sequence shown here is derived from an EMBL/GenBank/DDBJ whole genome shotgun (WGS) entry which is preliminary data.</text>
</comment>
<evidence type="ECO:0000313" key="1">
    <source>
        <dbReference type="EMBL" id="KAA6347959.1"/>
    </source>
</evidence>
<dbReference type="AlphaFoldDB" id="A0A5J4SP54"/>
<organism evidence="2">
    <name type="scientific">termite gut metagenome</name>
    <dbReference type="NCBI Taxonomy" id="433724"/>
    <lineage>
        <taxon>unclassified sequences</taxon>
        <taxon>metagenomes</taxon>
        <taxon>organismal metagenomes</taxon>
    </lineage>
</organism>
<reference evidence="2" key="1">
    <citation type="submission" date="2019-03" db="EMBL/GenBank/DDBJ databases">
        <title>Single cell metagenomics reveals metabolic interactions within the superorganism composed of flagellate Streblomastix strix and complex community of Bacteroidetes bacteria on its surface.</title>
        <authorList>
            <person name="Treitli S.C."/>
            <person name="Kolisko M."/>
            <person name="Husnik F."/>
            <person name="Keeling P."/>
            <person name="Hampl V."/>
        </authorList>
    </citation>
    <scope>NUCLEOTIDE SEQUENCE</scope>
    <source>
        <strain evidence="2">STM</strain>
    </source>
</reference>
<name>A0A5J4SP54_9ZZZZ</name>
<protein>
    <submittedName>
        <fullName evidence="2">Uncharacterized protein</fullName>
    </submittedName>
</protein>
<evidence type="ECO:0000313" key="2">
    <source>
        <dbReference type="EMBL" id="KAA6347974.1"/>
    </source>
</evidence>
<sequence>MDVYEAIRRMREKSEQGKTFSFSFMTYSYERGTSSGVVKVEHARLRRQSSTDQNRFGEYMLNFVDTDTEEYGMCWQLLLLEFDGQELELS</sequence>
<dbReference type="EMBL" id="SNRY01000080">
    <property type="protein sequence ID" value="KAA6347959.1"/>
    <property type="molecule type" value="Genomic_DNA"/>
</dbReference>
<proteinExistence type="predicted"/>
<accession>A0A5J4SP54</accession>